<protein>
    <submittedName>
        <fullName evidence="3">Cell wall anchor protein</fullName>
    </submittedName>
</protein>
<dbReference type="Proteomes" id="UP000273022">
    <property type="component" value="Unassembled WGS sequence"/>
</dbReference>
<dbReference type="AlphaFoldDB" id="A0A3A6UIF0"/>
<dbReference type="Gene3D" id="1.50.10.10">
    <property type="match status" value="1"/>
</dbReference>
<evidence type="ECO:0000259" key="2">
    <source>
        <dbReference type="Pfam" id="PF22422"/>
    </source>
</evidence>
<dbReference type="GO" id="GO:0005993">
    <property type="term" value="P:trehalose catabolic process"/>
    <property type="evidence" value="ECO:0007669"/>
    <property type="project" value="TreeGrafter"/>
</dbReference>
<dbReference type="Pfam" id="PF21152">
    <property type="entry name" value="YgjK_N"/>
    <property type="match status" value="1"/>
</dbReference>
<keyword evidence="4" id="KW-1185">Reference proteome</keyword>
<dbReference type="InterPro" id="IPR008928">
    <property type="entry name" value="6-hairpin_glycosidase_sf"/>
</dbReference>
<sequence length="738" mass="84689">MKFLPPLLLGIIGLFNTFFAFSAEVNDFKSLLPYSGSVSTMEPRDKLRNLEIPAVYIDKGAWHGFHLPEKHSDYGGFVGPLIIAQEFSVYFSNNIQQLQLVDVMLDRPRSLASAKDKQIFSQPDQLSQMFKWDDLMVNISLSFLDNRSAIITTQIHNLSADKQQWQLIWKGAPFTKHPKLADYSLVKQHQIETNTSRWSLTPINEQWQLLLNDAEYQIQFEPNIILNQGAGFSYHARSATIELSPNETYRTQAVHQYFHTQHERKQHPKTDFSSIPKTLLTHKRNWEKVVHDLPNNEYGRLAAKSIMTLTHNWRSAAGAITHDAVTPSVSFKWFNGVWSWDSWKQAVALARFNPELAKSNMLAMFAYQFTPDDAVRAQDHGSVPDAIFYNKNADRGGIGGNWNERNTKPPLAAWAVWEIYQQTGDLEFINQMYPKLMAYHHWWYRNRDHNNNGLVEYGANLHPAHIKDSRADRTAIIEAAAWESGMDNAPRFDDAEDLYILENRHKGELVGYSISQESVDLNAYLYAEKHFLAQMAEILAKQDSDKKANYKSQTLDWRKQADKLAELIQTQMFDDKTGFFYDVRFQGEQRRLLVANGKGVEGWIPLWAGVATKVQAQEVVKRHLSQSTFNSKIPFPTVSVDSPNFLPKRYWRGPVWLDQAWFGLKGMQRYGYEDEAKALALQLVSNGEGMLGNGVIRENYDPITGQGLHCNNFSWSASVLLLIYHQWLEQERAVSASM</sequence>
<evidence type="ECO:0000313" key="3">
    <source>
        <dbReference type="EMBL" id="RJY18855.1"/>
    </source>
</evidence>
<dbReference type="InterPro" id="IPR054491">
    <property type="entry name" value="MGH1-like_GH"/>
</dbReference>
<gene>
    <name evidence="3" type="ORF">D5R81_03545</name>
</gene>
<dbReference type="Gene3D" id="2.70.98.50">
    <property type="entry name" value="putative glycoside hydrolase family protein from bacillus halodurans"/>
    <property type="match status" value="1"/>
</dbReference>
<feature type="domain" description="Glucosidase YgjK N-terminal" evidence="1">
    <location>
        <begin position="55"/>
        <end position="183"/>
    </location>
</feature>
<name>A0A3A6UIF0_9GAMM</name>
<proteinExistence type="predicted"/>
<dbReference type="Pfam" id="PF22422">
    <property type="entry name" value="MGH1-like_GH"/>
    <property type="match status" value="1"/>
</dbReference>
<evidence type="ECO:0000313" key="4">
    <source>
        <dbReference type="Proteomes" id="UP000273022"/>
    </source>
</evidence>
<dbReference type="InterPro" id="IPR048450">
    <property type="entry name" value="YgjK_N"/>
</dbReference>
<dbReference type="InterPro" id="IPR012341">
    <property type="entry name" value="6hp_glycosidase-like_sf"/>
</dbReference>
<dbReference type="InterPro" id="IPR001661">
    <property type="entry name" value="Glyco_hydro_37"/>
</dbReference>
<dbReference type="SUPFAM" id="SSF48208">
    <property type="entry name" value="Six-hairpin glycosidases"/>
    <property type="match status" value="1"/>
</dbReference>
<dbReference type="GO" id="GO:0004555">
    <property type="term" value="F:alpha,alpha-trehalase activity"/>
    <property type="evidence" value="ECO:0007669"/>
    <property type="project" value="InterPro"/>
</dbReference>
<reference evidence="3 4" key="1">
    <citation type="submission" date="2018-09" db="EMBL/GenBank/DDBJ databases">
        <title>Phylogeny of the Shewanellaceae, and recommendation for two new genera, Pseudoshewanella and Parashewanella.</title>
        <authorList>
            <person name="Wang G."/>
        </authorList>
    </citation>
    <scope>NUCLEOTIDE SEQUENCE [LARGE SCALE GENOMIC DNA]</scope>
    <source>
        <strain evidence="3 4">KCTC 22492</strain>
    </source>
</reference>
<dbReference type="PANTHER" id="PTHR23403:SF1">
    <property type="entry name" value="TREHALASE"/>
    <property type="match status" value="1"/>
</dbReference>
<comment type="caution">
    <text evidence="3">The sequence shown here is derived from an EMBL/GenBank/DDBJ whole genome shotgun (WGS) entry which is preliminary data.</text>
</comment>
<feature type="domain" description="Mannosylglycerate hydrolase MGH1-like glycoside hydrolase" evidence="2">
    <location>
        <begin position="337"/>
        <end position="716"/>
    </location>
</feature>
<dbReference type="EMBL" id="QYYH01000014">
    <property type="protein sequence ID" value="RJY18855.1"/>
    <property type="molecule type" value="Genomic_DNA"/>
</dbReference>
<dbReference type="PANTHER" id="PTHR23403">
    <property type="entry name" value="TREHALASE"/>
    <property type="match status" value="1"/>
</dbReference>
<organism evidence="3 4">
    <name type="scientific">Parashewanella spongiae</name>
    <dbReference type="NCBI Taxonomy" id="342950"/>
    <lineage>
        <taxon>Bacteria</taxon>
        <taxon>Pseudomonadati</taxon>
        <taxon>Pseudomonadota</taxon>
        <taxon>Gammaproteobacteria</taxon>
        <taxon>Alteromonadales</taxon>
        <taxon>Shewanellaceae</taxon>
        <taxon>Parashewanella</taxon>
    </lineage>
</organism>
<evidence type="ECO:0000259" key="1">
    <source>
        <dbReference type="Pfam" id="PF21152"/>
    </source>
</evidence>
<accession>A0A3A6UIF0</accession>
<dbReference type="OrthoDB" id="9781878at2"/>